<accession>A0A7W9WYF6</accession>
<proteinExistence type="predicted"/>
<organism evidence="1 2">
    <name type="scientific">Massilia aurea</name>
    <dbReference type="NCBI Taxonomy" id="373040"/>
    <lineage>
        <taxon>Bacteria</taxon>
        <taxon>Pseudomonadati</taxon>
        <taxon>Pseudomonadota</taxon>
        <taxon>Betaproteobacteria</taxon>
        <taxon>Burkholderiales</taxon>
        <taxon>Oxalobacteraceae</taxon>
        <taxon>Telluria group</taxon>
        <taxon>Massilia</taxon>
    </lineage>
</organism>
<dbReference type="EMBL" id="JACHBX010000001">
    <property type="protein sequence ID" value="MBB6133118.1"/>
    <property type="molecule type" value="Genomic_DNA"/>
</dbReference>
<gene>
    <name evidence="1" type="ORF">HD842_001229</name>
</gene>
<reference evidence="1 2" key="1">
    <citation type="submission" date="2020-08" db="EMBL/GenBank/DDBJ databases">
        <title>The Agave Microbiome: Exploring the role of microbial communities in plant adaptations to desert environments.</title>
        <authorList>
            <person name="Partida-Martinez L.P."/>
        </authorList>
    </citation>
    <scope>NUCLEOTIDE SEQUENCE [LARGE SCALE GENOMIC DNA]</scope>
    <source>
        <strain evidence="1 2">AT3.2</strain>
    </source>
</reference>
<dbReference type="AlphaFoldDB" id="A0A7W9WYF6"/>
<evidence type="ECO:0000313" key="1">
    <source>
        <dbReference type="EMBL" id="MBB6133118.1"/>
    </source>
</evidence>
<comment type="caution">
    <text evidence="1">The sequence shown here is derived from an EMBL/GenBank/DDBJ whole genome shotgun (WGS) entry which is preliminary data.</text>
</comment>
<sequence length="155" mass="17130">MLKRNYVSLLVLPFIISPTPWRDSDRIAKVEPKRLTAAEHRGRVFREQVLQQWKIRPAEFFLEMDGLCRENFLGKSLHEANAMMRGAGQAFDLAKSSQAAALIPPGTTPYAGGLGLHTSLISGASFNIMFYAAIAGTPERLVVKDLTCGIRQVSL</sequence>
<keyword evidence="2" id="KW-1185">Reference proteome</keyword>
<name>A0A7W9WYF6_9BURK</name>
<protein>
    <submittedName>
        <fullName evidence="1">Uncharacterized protein</fullName>
    </submittedName>
</protein>
<dbReference type="Proteomes" id="UP000540787">
    <property type="component" value="Unassembled WGS sequence"/>
</dbReference>
<evidence type="ECO:0000313" key="2">
    <source>
        <dbReference type="Proteomes" id="UP000540787"/>
    </source>
</evidence>
<dbReference type="RefSeq" id="WP_183552310.1">
    <property type="nucleotide sequence ID" value="NZ_JACHBX010000001.1"/>
</dbReference>